<name>A0A3D6BPL5_9FLAO</name>
<dbReference type="AlphaFoldDB" id="A0A3D6BPL5"/>
<gene>
    <name evidence="1" type="ORF">DHV22_04735</name>
</gene>
<dbReference type="EMBL" id="DPRK01000080">
    <property type="protein sequence ID" value="HCY80948.1"/>
    <property type="molecule type" value="Genomic_DNA"/>
</dbReference>
<sequence>MQSVQPKSKAMTGAKPLIRKRVVTQKRENEEVLKTVEPMKFSAFGMKTPLKGNSGHLDVCTDSLLADLWDDPAFFRRTIKIES</sequence>
<protein>
    <submittedName>
        <fullName evidence="1">Uncharacterized protein</fullName>
    </submittedName>
</protein>
<comment type="caution">
    <text evidence="1">The sequence shown here is derived from an EMBL/GenBank/DDBJ whole genome shotgun (WGS) entry which is preliminary data.</text>
</comment>
<proteinExistence type="predicted"/>
<organism evidence="1 2">
    <name type="scientific">Xanthomarina gelatinilytica</name>
    <dbReference type="NCBI Taxonomy" id="1137281"/>
    <lineage>
        <taxon>Bacteria</taxon>
        <taxon>Pseudomonadati</taxon>
        <taxon>Bacteroidota</taxon>
        <taxon>Flavobacteriia</taxon>
        <taxon>Flavobacteriales</taxon>
        <taxon>Flavobacteriaceae</taxon>
        <taxon>Xanthomarina</taxon>
    </lineage>
</organism>
<reference evidence="1 2" key="1">
    <citation type="journal article" date="2018" name="Nat. Biotechnol.">
        <title>A standardized bacterial taxonomy based on genome phylogeny substantially revises the tree of life.</title>
        <authorList>
            <person name="Parks D.H."/>
            <person name="Chuvochina M."/>
            <person name="Waite D.W."/>
            <person name="Rinke C."/>
            <person name="Skarshewski A."/>
            <person name="Chaumeil P.A."/>
            <person name="Hugenholtz P."/>
        </authorList>
    </citation>
    <scope>NUCLEOTIDE SEQUENCE [LARGE SCALE GENOMIC DNA]</scope>
    <source>
        <strain evidence="1">UBA10227</strain>
    </source>
</reference>
<dbReference type="Proteomes" id="UP000263268">
    <property type="component" value="Unassembled WGS sequence"/>
</dbReference>
<accession>A0A3D6BPL5</accession>
<evidence type="ECO:0000313" key="1">
    <source>
        <dbReference type="EMBL" id="HCY80948.1"/>
    </source>
</evidence>
<evidence type="ECO:0000313" key="2">
    <source>
        <dbReference type="Proteomes" id="UP000263268"/>
    </source>
</evidence>